<keyword evidence="2" id="KW-1185">Reference proteome</keyword>
<proteinExistence type="predicted"/>
<dbReference type="EMBL" id="FNSC01000001">
    <property type="protein sequence ID" value="SED76083.1"/>
    <property type="molecule type" value="Genomic_DNA"/>
</dbReference>
<gene>
    <name evidence="1" type="ORF">SAMN05421553_3271</name>
</gene>
<evidence type="ECO:0000313" key="1">
    <source>
        <dbReference type="EMBL" id="SED76083.1"/>
    </source>
</evidence>
<name>A0A1H5DB02_PSEAG</name>
<dbReference type="AlphaFoldDB" id="A0A1H5DB02"/>
<evidence type="ECO:0000313" key="2">
    <source>
        <dbReference type="Proteomes" id="UP000242849"/>
    </source>
</evidence>
<sequence>MPWTSRTTSPPRSSFGSCRIDTSHLDECEALLARWFRFQPSEIEQLTVERFLTWCEQAEQQIRQQSEASREQP</sequence>
<organism evidence="1 2">
    <name type="scientific">Pseudomonas anguilliseptica</name>
    <dbReference type="NCBI Taxonomy" id="53406"/>
    <lineage>
        <taxon>Bacteria</taxon>
        <taxon>Pseudomonadati</taxon>
        <taxon>Pseudomonadota</taxon>
        <taxon>Gammaproteobacteria</taxon>
        <taxon>Pseudomonadales</taxon>
        <taxon>Pseudomonadaceae</taxon>
        <taxon>Pseudomonas</taxon>
    </lineage>
</organism>
<reference evidence="2" key="1">
    <citation type="submission" date="2016-10" db="EMBL/GenBank/DDBJ databases">
        <authorList>
            <person name="Varghese N."/>
            <person name="Submissions S."/>
        </authorList>
    </citation>
    <scope>NUCLEOTIDE SEQUENCE [LARGE SCALE GENOMIC DNA]</scope>
    <source>
        <strain evidence="2">DSM 12111</strain>
    </source>
</reference>
<accession>A0A1H5DB02</accession>
<dbReference type="STRING" id="53406.SAMN05421553_3271"/>
<protein>
    <recommendedName>
        <fullName evidence="3">Phage P2 GpE</fullName>
    </recommendedName>
</protein>
<evidence type="ECO:0008006" key="3">
    <source>
        <dbReference type="Google" id="ProtNLM"/>
    </source>
</evidence>
<dbReference type="Proteomes" id="UP000242849">
    <property type="component" value="Unassembled WGS sequence"/>
</dbReference>